<keyword evidence="9" id="KW-1185">Reference proteome</keyword>
<proteinExistence type="predicted"/>
<organism evidence="8 9">
    <name type="scientific">Bagarius yarrelli</name>
    <name type="common">Goonch</name>
    <name type="synonym">Bagrus yarrelli</name>
    <dbReference type="NCBI Taxonomy" id="175774"/>
    <lineage>
        <taxon>Eukaryota</taxon>
        <taxon>Metazoa</taxon>
        <taxon>Chordata</taxon>
        <taxon>Craniata</taxon>
        <taxon>Vertebrata</taxon>
        <taxon>Euteleostomi</taxon>
        <taxon>Actinopterygii</taxon>
        <taxon>Neopterygii</taxon>
        <taxon>Teleostei</taxon>
        <taxon>Ostariophysi</taxon>
        <taxon>Siluriformes</taxon>
        <taxon>Sisoridae</taxon>
        <taxon>Sisorinae</taxon>
        <taxon>Bagarius</taxon>
    </lineage>
</organism>
<dbReference type="InterPro" id="IPR000315">
    <property type="entry name" value="Znf_B-box"/>
</dbReference>
<dbReference type="InterPro" id="IPR043136">
    <property type="entry name" value="B30.2/SPRY_sf"/>
</dbReference>
<dbReference type="SUPFAM" id="SSF57845">
    <property type="entry name" value="B-box zinc-binding domain"/>
    <property type="match status" value="1"/>
</dbReference>
<dbReference type="PROSITE" id="PS50188">
    <property type="entry name" value="B302_SPRY"/>
    <property type="match status" value="1"/>
</dbReference>
<evidence type="ECO:0000256" key="2">
    <source>
        <dbReference type="ARBA" id="ARBA00022771"/>
    </source>
</evidence>
<dbReference type="InterPro" id="IPR017907">
    <property type="entry name" value="Znf_RING_CS"/>
</dbReference>
<dbReference type="InterPro" id="IPR001841">
    <property type="entry name" value="Znf_RING"/>
</dbReference>
<dbReference type="PROSITE" id="PS50089">
    <property type="entry name" value="ZF_RING_2"/>
    <property type="match status" value="1"/>
</dbReference>
<evidence type="ECO:0000256" key="1">
    <source>
        <dbReference type="ARBA" id="ARBA00022723"/>
    </source>
</evidence>
<dbReference type="SUPFAM" id="SSF57850">
    <property type="entry name" value="RING/U-box"/>
    <property type="match status" value="1"/>
</dbReference>
<dbReference type="InterPro" id="IPR003877">
    <property type="entry name" value="SPRY_dom"/>
</dbReference>
<reference evidence="8 9" key="1">
    <citation type="journal article" date="2019" name="Genome Biol. Evol.">
        <title>Whole-Genome Sequencing of the Giant Devil Catfish, Bagarius yarrelli.</title>
        <authorList>
            <person name="Jiang W."/>
            <person name="Lv Y."/>
            <person name="Cheng L."/>
            <person name="Yang K."/>
            <person name="Chao B."/>
            <person name="Wang X."/>
            <person name="Li Y."/>
            <person name="Pan X."/>
            <person name="You X."/>
            <person name="Zhang Y."/>
            <person name="Yang J."/>
            <person name="Li J."/>
            <person name="Zhang X."/>
            <person name="Liu S."/>
            <person name="Sun C."/>
            <person name="Yang J."/>
            <person name="Shi Q."/>
        </authorList>
    </citation>
    <scope>NUCLEOTIDE SEQUENCE [LARGE SCALE GENOMIC DNA]</scope>
    <source>
        <strain evidence="8">JWS20170419001</strain>
        <tissue evidence="8">Muscle</tissue>
    </source>
</reference>
<evidence type="ECO:0000259" key="6">
    <source>
        <dbReference type="PROSITE" id="PS50119"/>
    </source>
</evidence>
<feature type="domain" description="B box-type" evidence="6">
    <location>
        <begin position="99"/>
        <end position="141"/>
    </location>
</feature>
<dbReference type="Proteomes" id="UP000319801">
    <property type="component" value="Unassembled WGS sequence"/>
</dbReference>
<evidence type="ECO:0000259" key="5">
    <source>
        <dbReference type="PROSITE" id="PS50089"/>
    </source>
</evidence>
<dbReference type="InterPro" id="IPR003879">
    <property type="entry name" value="Butyrophylin_SPRY"/>
</dbReference>
<gene>
    <name evidence="8" type="ORF">Baya_11890</name>
</gene>
<evidence type="ECO:0000313" key="9">
    <source>
        <dbReference type="Proteomes" id="UP000319801"/>
    </source>
</evidence>
<dbReference type="InterPro" id="IPR001870">
    <property type="entry name" value="B30.2/SPRY"/>
</dbReference>
<protein>
    <submittedName>
        <fullName evidence="8">Zinc-binding protein A33</fullName>
    </submittedName>
</protein>
<dbReference type="InterPro" id="IPR027370">
    <property type="entry name" value="Znf-RING_euk"/>
</dbReference>
<dbReference type="PANTHER" id="PTHR24103">
    <property type="entry name" value="E3 UBIQUITIN-PROTEIN LIGASE TRIM"/>
    <property type="match status" value="1"/>
</dbReference>
<dbReference type="OrthoDB" id="654191at2759"/>
<dbReference type="Pfam" id="PF00643">
    <property type="entry name" value="zf-B_box"/>
    <property type="match status" value="1"/>
</dbReference>
<feature type="domain" description="RING-type" evidence="5">
    <location>
        <begin position="11"/>
        <end position="52"/>
    </location>
</feature>
<keyword evidence="1" id="KW-0479">Metal-binding</keyword>
<evidence type="ECO:0000256" key="3">
    <source>
        <dbReference type="ARBA" id="ARBA00022833"/>
    </source>
</evidence>
<dbReference type="Gene3D" id="3.30.40.10">
    <property type="entry name" value="Zinc/RING finger domain, C3HC4 (zinc finger)"/>
    <property type="match status" value="1"/>
</dbReference>
<dbReference type="AlphaFoldDB" id="A0A556V1U3"/>
<accession>A0A556V1U3</accession>
<dbReference type="EMBL" id="VCAZ01000096">
    <property type="protein sequence ID" value="TSR75296.1"/>
    <property type="molecule type" value="Genomic_DNA"/>
</dbReference>
<evidence type="ECO:0000313" key="8">
    <source>
        <dbReference type="EMBL" id="TSR75296.1"/>
    </source>
</evidence>
<dbReference type="Pfam" id="PF13445">
    <property type="entry name" value="zf-RING_UBOX"/>
    <property type="match status" value="1"/>
</dbReference>
<evidence type="ECO:0000256" key="4">
    <source>
        <dbReference type="PROSITE-ProRule" id="PRU00024"/>
    </source>
</evidence>
<dbReference type="PROSITE" id="PS50119">
    <property type="entry name" value="ZF_BBOX"/>
    <property type="match status" value="1"/>
</dbReference>
<dbReference type="Pfam" id="PF00622">
    <property type="entry name" value="SPRY"/>
    <property type="match status" value="1"/>
</dbReference>
<evidence type="ECO:0000259" key="7">
    <source>
        <dbReference type="PROSITE" id="PS50188"/>
    </source>
</evidence>
<keyword evidence="2 4" id="KW-0863">Zinc-finger</keyword>
<comment type="caution">
    <text evidence="8">The sequence shown here is derived from an EMBL/GenBank/DDBJ whole genome shotgun (WGS) entry which is preliminary data.</text>
</comment>
<dbReference type="InterPro" id="IPR013083">
    <property type="entry name" value="Znf_RING/FYVE/PHD"/>
</dbReference>
<dbReference type="Gene3D" id="2.60.120.920">
    <property type="match status" value="1"/>
</dbReference>
<dbReference type="InterPro" id="IPR050143">
    <property type="entry name" value="TRIM/RBCC"/>
</dbReference>
<dbReference type="PRINTS" id="PR01407">
    <property type="entry name" value="BUTYPHLNCDUF"/>
</dbReference>
<dbReference type="SUPFAM" id="SSF49899">
    <property type="entry name" value="Concanavalin A-like lectins/glucanases"/>
    <property type="match status" value="1"/>
</dbReference>
<dbReference type="SMART" id="SM00336">
    <property type="entry name" value="BBOX"/>
    <property type="match status" value="1"/>
</dbReference>
<dbReference type="GO" id="GO:0008270">
    <property type="term" value="F:zinc ion binding"/>
    <property type="evidence" value="ECO:0007669"/>
    <property type="project" value="UniProtKB-KW"/>
</dbReference>
<feature type="domain" description="B30.2/SPRY" evidence="7">
    <location>
        <begin position="282"/>
        <end position="468"/>
    </location>
</feature>
<sequence>MASELSDQIRCPVCLNDLRDPVCLPCEHCYCRGCITKHMTQNSGNTRCPECRRPFTQDDIRVNRVFRNLVDAAKMHLREHQDLIDRVASPSTRISNLNQDFTQCCTYHNEKIKLFCVTDEKLMCVICKEEETHRGHSFKTLDAAFYDKKKKTTETLETLLGENVLVDLINAQAEEILKTMEKSKALSNQISAQFMTLHQFLDDKENEIKKQLKEEENRILNIMGVNMFTIEEIVSDKREKQGIIKSALEMNAPCEFLQVSNELFGHLDFNIVPDTLYLGPYENYLQFFVWKEMLRSIKMVPHHHTVEHQGNQSISISPSGLSIQPKKLTKIQKNKSGSFWLKTVSSFTTGEHYWELDVGKKVAWGVGVCGCESGKNVNDTVLCFSSDFGYQIHQTYNVGKSIVDLTPQPRKIGVYLDCGRNQVSFYNADKMIPIDTKVLSKPPPYSLCLSPGLYLDGKNSDPLTICWY</sequence>
<dbReference type="Gene3D" id="3.30.160.60">
    <property type="entry name" value="Classic Zinc Finger"/>
    <property type="match status" value="1"/>
</dbReference>
<dbReference type="PROSITE" id="PS00518">
    <property type="entry name" value="ZF_RING_1"/>
    <property type="match status" value="1"/>
</dbReference>
<keyword evidence="3" id="KW-0862">Zinc</keyword>
<dbReference type="InterPro" id="IPR013320">
    <property type="entry name" value="ConA-like_dom_sf"/>
</dbReference>
<name>A0A556V1U3_BAGYA</name>
<dbReference type="SMART" id="SM00184">
    <property type="entry name" value="RING"/>
    <property type="match status" value="1"/>
</dbReference>